<evidence type="ECO:0000313" key="6">
    <source>
        <dbReference type="Proteomes" id="UP001628193"/>
    </source>
</evidence>
<dbReference type="InterPro" id="IPR052511">
    <property type="entry name" value="ATP-dep_Helicase"/>
</dbReference>
<sequence>MNWSASGYSRSFEQLDTRIQRWIYTQGWNELRNVQEEAIPVIGKGAQDVLLAAATAAGKTEAAFLPILNRLLNVQPQQRAVVYVSPLKALINDQWGRLAALCQHVEIPVIPWHGDISSRIKQAFIKKPHGVLLITPESLEAICVTRGSWLPTLTAALDYLVVDELHAFIGTERGKQLQSLLNRLELVAGRKLPRVGLSATLGDMNLAAEFLRPDKGSGVRLIVDSTQSGSLQLLVKGVLDRPSCADDPTPKQEPGFEDLVSGGLLDIGADLYKKLRGSNNLVFPNSRNRVELLADLLRRCCDREGIPNEFWPHHGSLAREIREESETALKRGDRPATAICTTTLELGIDIGAVRSIAQIGAPPSVASLRQRMGRSGRRAGEAAILRCYAMESPCTAHSDLSDLLREGLVQTIAMLRLLLARWFEPPMVRGIHASTLVQQILSVIAERGGARAGQLWNILTHDGTFANLTQAEFLALLRQLGACDLLIQGPSGVLLHGALGEKMVNHYSFYSAFQTDEEFRLVCQGRALGALPIHRPLVVGQFIVFAGRRWLVLDVDMDKKLITVKPGPGGTPPAFGGGSGKVHDRVRAEMRRVLSESGEIGYLDSVARALLREARHYYREAGLEKRTRLDSGNGVLLLTWRGDRTNDALALLLKKQGLQAINAGLMVQIANADDRQVLDGLRSISQQVEADPSVLLEDVKNLQREKWDWALPDALLKKSFASIHLDLESARVVAESLLHQGGGGKGGVTA</sequence>
<keyword evidence="6" id="KW-1185">Reference proteome</keyword>
<keyword evidence="2" id="KW-0067">ATP-binding</keyword>
<dbReference type="PANTHER" id="PTHR47962">
    <property type="entry name" value="ATP-DEPENDENT HELICASE LHR-RELATED-RELATED"/>
    <property type="match status" value="1"/>
</dbReference>
<dbReference type="InterPro" id="IPR001650">
    <property type="entry name" value="Helicase_C-like"/>
</dbReference>
<keyword evidence="5" id="KW-0347">Helicase</keyword>
<name>A0ABQ0CAL0_9PROT</name>
<dbReference type="SMART" id="SM00487">
    <property type="entry name" value="DEXDc"/>
    <property type="match status" value="1"/>
</dbReference>
<dbReference type="PANTHER" id="PTHR47962:SF5">
    <property type="entry name" value="ATP-DEPENDENT HELICASE LHR-RELATED"/>
    <property type="match status" value="1"/>
</dbReference>
<dbReference type="GO" id="GO:0003724">
    <property type="term" value="F:RNA helicase activity"/>
    <property type="evidence" value="ECO:0007669"/>
    <property type="project" value="UniProtKB-EC"/>
</dbReference>
<comment type="caution">
    <text evidence="5">The sequence shown here is derived from an EMBL/GenBank/DDBJ whole genome shotgun (WGS) entry which is preliminary data.</text>
</comment>
<keyword evidence="5" id="KW-0378">Hydrolase</keyword>
<keyword evidence="1" id="KW-0547">Nucleotide-binding</keyword>
<evidence type="ECO:0000256" key="2">
    <source>
        <dbReference type="ARBA" id="ARBA00022840"/>
    </source>
</evidence>
<dbReference type="RefSeq" id="WP_420905610.1">
    <property type="nucleotide sequence ID" value="NZ_BAAFGK010000004.1"/>
</dbReference>
<dbReference type="InterPro" id="IPR027417">
    <property type="entry name" value="P-loop_NTPase"/>
</dbReference>
<dbReference type="Pfam" id="PF00271">
    <property type="entry name" value="Helicase_C"/>
    <property type="match status" value="1"/>
</dbReference>
<evidence type="ECO:0000259" key="3">
    <source>
        <dbReference type="PROSITE" id="PS51192"/>
    </source>
</evidence>
<dbReference type="CDD" id="cd18796">
    <property type="entry name" value="SF2_C_LHR"/>
    <property type="match status" value="1"/>
</dbReference>
<dbReference type="Proteomes" id="UP001628193">
    <property type="component" value="Unassembled WGS sequence"/>
</dbReference>
<dbReference type="GO" id="GO:0016787">
    <property type="term" value="F:hydrolase activity"/>
    <property type="evidence" value="ECO:0007669"/>
    <property type="project" value="UniProtKB-KW"/>
</dbReference>
<dbReference type="SMART" id="SM00490">
    <property type="entry name" value="HELICc"/>
    <property type="match status" value="1"/>
</dbReference>
<dbReference type="InterPro" id="IPR014001">
    <property type="entry name" value="Helicase_ATP-bd"/>
</dbReference>
<dbReference type="EC" id="3.6.4.13" evidence="5"/>
<dbReference type="EMBL" id="BAAFGK010000004">
    <property type="protein sequence ID" value="GAB0057924.1"/>
    <property type="molecule type" value="Genomic_DNA"/>
</dbReference>
<dbReference type="InterPro" id="IPR011545">
    <property type="entry name" value="DEAD/DEAH_box_helicase_dom"/>
</dbReference>
<dbReference type="SUPFAM" id="SSF52540">
    <property type="entry name" value="P-loop containing nucleoside triphosphate hydrolases"/>
    <property type="match status" value="1"/>
</dbReference>
<evidence type="ECO:0000256" key="1">
    <source>
        <dbReference type="ARBA" id="ARBA00022741"/>
    </source>
</evidence>
<evidence type="ECO:0000313" key="5">
    <source>
        <dbReference type="EMBL" id="GAB0057924.1"/>
    </source>
</evidence>
<proteinExistence type="predicted"/>
<feature type="domain" description="Helicase ATP-binding" evidence="3">
    <location>
        <begin position="40"/>
        <end position="219"/>
    </location>
</feature>
<gene>
    <name evidence="5" type="primary">srmB</name>
    <name evidence="5" type="ORF">SIID45300_02258</name>
</gene>
<feature type="domain" description="Helicase C-terminal" evidence="4">
    <location>
        <begin position="267"/>
        <end position="420"/>
    </location>
</feature>
<dbReference type="PROSITE" id="PS51194">
    <property type="entry name" value="HELICASE_CTER"/>
    <property type="match status" value="1"/>
</dbReference>
<accession>A0ABQ0CAL0</accession>
<protein>
    <submittedName>
        <fullName evidence="5">ATP-dependent RNA helicase SrmB</fullName>
        <ecNumber evidence="5">3.6.4.13</ecNumber>
    </submittedName>
</protein>
<evidence type="ECO:0000259" key="4">
    <source>
        <dbReference type="PROSITE" id="PS51194"/>
    </source>
</evidence>
<dbReference type="Pfam" id="PF00270">
    <property type="entry name" value="DEAD"/>
    <property type="match status" value="1"/>
</dbReference>
<dbReference type="Gene3D" id="3.40.50.300">
    <property type="entry name" value="P-loop containing nucleotide triphosphate hydrolases"/>
    <property type="match status" value="2"/>
</dbReference>
<dbReference type="PROSITE" id="PS51192">
    <property type="entry name" value="HELICASE_ATP_BIND_1"/>
    <property type="match status" value="1"/>
</dbReference>
<organism evidence="5 6">
    <name type="scientific">Candidatus Magnetaquiglobus chichijimensis</name>
    <dbReference type="NCBI Taxonomy" id="3141448"/>
    <lineage>
        <taxon>Bacteria</taxon>
        <taxon>Pseudomonadati</taxon>
        <taxon>Pseudomonadota</taxon>
        <taxon>Magnetococcia</taxon>
        <taxon>Magnetococcales</taxon>
        <taxon>Candidatus Magnetaquicoccaceae</taxon>
        <taxon>Candidatus Magnetaquiglobus</taxon>
    </lineage>
</organism>
<reference evidence="5 6" key="1">
    <citation type="submission" date="2024-09" db="EMBL/GenBank/DDBJ databases">
        <title>Draft genome sequence of Candidatus Magnetaquicoccaceae bacterium FCR-1.</title>
        <authorList>
            <person name="Shimoshige H."/>
            <person name="Shimamura S."/>
            <person name="Taoka A."/>
            <person name="Kobayashi H."/>
            <person name="Maekawa T."/>
        </authorList>
    </citation>
    <scope>NUCLEOTIDE SEQUENCE [LARGE SCALE GENOMIC DNA]</scope>
    <source>
        <strain evidence="5 6">FCR-1</strain>
    </source>
</reference>